<evidence type="ECO:0000313" key="1">
    <source>
        <dbReference type="EMBL" id="KIH55191.1"/>
    </source>
</evidence>
<sequence>MVFDTKLAIYPDPEEEVQLNVGGKVFSAKVADLTRISGTMLDRMLDQIWMRSSGIEITVFAPTSRSGAKFQVRNLSSLIGTTSILD</sequence>
<dbReference type="Gene3D" id="3.30.710.10">
    <property type="entry name" value="Potassium Channel Kv1.1, Chain A"/>
    <property type="match status" value="1"/>
</dbReference>
<dbReference type="Proteomes" id="UP000054047">
    <property type="component" value="Unassembled WGS sequence"/>
</dbReference>
<organism evidence="1 2">
    <name type="scientific">Ancylostoma duodenale</name>
    <dbReference type="NCBI Taxonomy" id="51022"/>
    <lineage>
        <taxon>Eukaryota</taxon>
        <taxon>Metazoa</taxon>
        <taxon>Ecdysozoa</taxon>
        <taxon>Nematoda</taxon>
        <taxon>Chromadorea</taxon>
        <taxon>Rhabditida</taxon>
        <taxon>Rhabditina</taxon>
        <taxon>Rhabditomorpha</taxon>
        <taxon>Strongyloidea</taxon>
        <taxon>Ancylostomatidae</taxon>
        <taxon>Ancylostomatinae</taxon>
        <taxon>Ancylostoma</taxon>
    </lineage>
</organism>
<dbReference type="InterPro" id="IPR011333">
    <property type="entry name" value="SKP1/BTB/POZ_sf"/>
</dbReference>
<keyword evidence="2" id="KW-1185">Reference proteome</keyword>
<evidence type="ECO:0000313" key="2">
    <source>
        <dbReference type="Proteomes" id="UP000054047"/>
    </source>
</evidence>
<dbReference type="OrthoDB" id="5822382at2759"/>
<name>A0A0C2GDK7_9BILA</name>
<proteinExistence type="predicted"/>
<protein>
    <submittedName>
        <fullName evidence="1">Uncharacterized protein</fullName>
    </submittedName>
</protein>
<accession>A0A0C2GDK7</accession>
<dbReference type="EMBL" id="KN737759">
    <property type="protein sequence ID" value="KIH55191.1"/>
    <property type="molecule type" value="Genomic_DNA"/>
</dbReference>
<gene>
    <name evidence="1" type="ORF">ANCDUO_14656</name>
</gene>
<reference evidence="1 2" key="1">
    <citation type="submission" date="2013-12" db="EMBL/GenBank/DDBJ databases">
        <title>Draft genome of the parsitic nematode Ancylostoma duodenale.</title>
        <authorList>
            <person name="Mitreva M."/>
        </authorList>
    </citation>
    <scope>NUCLEOTIDE SEQUENCE [LARGE SCALE GENOMIC DNA]</scope>
    <source>
        <strain evidence="1 2">Zhejiang</strain>
    </source>
</reference>
<dbReference type="SUPFAM" id="SSF54695">
    <property type="entry name" value="POZ domain"/>
    <property type="match status" value="1"/>
</dbReference>
<dbReference type="AlphaFoldDB" id="A0A0C2GDK7"/>